<proteinExistence type="predicted"/>
<protein>
    <submittedName>
        <fullName evidence="1">Uncharacterized protein</fullName>
    </submittedName>
</protein>
<gene>
    <name evidence="1" type="ORF">LODBEIA_P58070</name>
</gene>
<evidence type="ECO:0000313" key="2">
    <source>
        <dbReference type="Proteomes" id="UP001497383"/>
    </source>
</evidence>
<reference evidence="1 2" key="1">
    <citation type="submission" date="2024-03" db="EMBL/GenBank/DDBJ databases">
        <authorList>
            <person name="Brejova B."/>
        </authorList>
    </citation>
    <scope>NUCLEOTIDE SEQUENCE [LARGE SCALE GENOMIC DNA]</scope>
    <source>
        <strain evidence="1 2">CBS 14171</strain>
    </source>
</reference>
<dbReference type="EMBL" id="OZ022412">
    <property type="protein sequence ID" value="CAK9442004.1"/>
    <property type="molecule type" value="Genomic_DNA"/>
</dbReference>
<dbReference type="RefSeq" id="XP_066832745.1">
    <property type="nucleotide sequence ID" value="XM_066976180.1"/>
</dbReference>
<dbReference type="Proteomes" id="UP001497383">
    <property type="component" value="Chromosome 8"/>
</dbReference>
<organism evidence="1 2">
    <name type="scientific">Lodderomyces beijingensis</name>
    <dbReference type="NCBI Taxonomy" id="1775926"/>
    <lineage>
        <taxon>Eukaryota</taxon>
        <taxon>Fungi</taxon>
        <taxon>Dikarya</taxon>
        <taxon>Ascomycota</taxon>
        <taxon>Saccharomycotina</taxon>
        <taxon>Pichiomycetes</taxon>
        <taxon>Debaryomycetaceae</taxon>
        <taxon>Candida/Lodderomyces clade</taxon>
        <taxon>Lodderomyces</taxon>
    </lineage>
</organism>
<sequence length="431" mass="49557">MFRQNVPRPVRRLVELYRAVSEEQNTLYPKAVKDYFGDAAMLRQRDDRWDILCKNMMRGRNVPRHEYDLFCEPIDFGPNELLATKHLFIDRKGLSNMNDVLPQLPGREQVESIYVRDLVSTINSSFKKLLMLPAGKKEQNTVKTYINMFYGTAPVMIFLRQRNLLFSRQSIDHWNQPVFDIQRRVGEINQAFTKKQKQQQREQGECKKVVQYKPVGFSKITRPDLLVLSLAIQRYYKYKPRSWAQLFNDFKLAADDQEDELAAYLRNLLPVRISSSGECNEDELDSLVEEALDEVGMTADPYDAIADFPYNLEYCNLYMFNITNMDADLDTVVKCLQKSKLEIIGARFCLSNPQVRSSLSKLAQHHGGHGELTYENILQLAKSRSQEGDEGDGDGNGKLGLLLKHLASANMTFPLVNEQGNGLYLMDPSNL</sequence>
<evidence type="ECO:0000313" key="1">
    <source>
        <dbReference type="EMBL" id="CAK9442004.1"/>
    </source>
</evidence>
<accession>A0ABP0ZV49</accession>
<dbReference type="GeneID" id="92211003"/>
<name>A0ABP0ZV49_9ASCO</name>
<keyword evidence="2" id="KW-1185">Reference proteome</keyword>